<feature type="non-terminal residue" evidence="1">
    <location>
        <position position="1"/>
    </location>
</feature>
<sequence length="168" mass="18123">GLWGETIDTLPPHLRDWYQAHKQTVFDISLNFNHLALAISLFTDQTEGDAQRFIDAWADAFVEVGNAAFANGFTGGSAVPVDSGRGSGGRDRSWATPLQHGGIVTRPTLALLGEHGDEAVIPLGRGVGVGSVSHVTEVHMHVQGSILSERDLVRVVRDAMQQGKFRDI</sequence>
<comment type="caution">
    <text evidence="1">The sequence shown here is derived from an EMBL/GenBank/DDBJ whole genome shotgun (WGS) entry which is preliminary data.</text>
</comment>
<proteinExistence type="predicted"/>
<evidence type="ECO:0000313" key="1">
    <source>
        <dbReference type="EMBL" id="GAF74044.1"/>
    </source>
</evidence>
<name>X0RYZ6_9ZZZZ</name>
<gene>
    <name evidence="1" type="ORF">S01H1_08123</name>
</gene>
<protein>
    <submittedName>
        <fullName evidence="1">Uncharacterized protein</fullName>
    </submittedName>
</protein>
<dbReference type="AlphaFoldDB" id="X0RYZ6"/>
<dbReference type="EMBL" id="BARS01004167">
    <property type="protein sequence ID" value="GAF74044.1"/>
    <property type="molecule type" value="Genomic_DNA"/>
</dbReference>
<reference evidence="1" key="1">
    <citation type="journal article" date="2014" name="Front. Microbiol.">
        <title>High frequency of phylogenetically diverse reductive dehalogenase-homologous genes in deep subseafloor sedimentary metagenomes.</title>
        <authorList>
            <person name="Kawai M."/>
            <person name="Futagami T."/>
            <person name="Toyoda A."/>
            <person name="Takaki Y."/>
            <person name="Nishi S."/>
            <person name="Hori S."/>
            <person name="Arai W."/>
            <person name="Tsubouchi T."/>
            <person name="Morono Y."/>
            <person name="Uchiyama I."/>
            <person name="Ito T."/>
            <person name="Fujiyama A."/>
            <person name="Inagaki F."/>
            <person name="Takami H."/>
        </authorList>
    </citation>
    <scope>NUCLEOTIDE SEQUENCE</scope>
    <source>
        <strain evidence="1">Expedition CK06-06</strain>
    </source>
</reference>
<organism evidence="1">
    <name type="scientific">marine sediment metagenome</name>
    <dbReference type="NCBI Taxonomy" id="412755"/>
    <lineage>
        <taxon>unclassified sequences</taxon>
        <taxon>metagenomes</taxon>
        <taxon>ecological metagenomes</taxon>
    </lineage>
</organism>
<accession>X0RYZ6</accession>